<dbReference type="Proteomes" id="UP001595816">
    <property type="component" value="Unassembled WGS sequence"/>
</dbReference>
<feature type="domain" description="N-acetyltransferase" evidence="1">
    <location>
        <begin position="89"/>
        <end position="218"/>
    </location>
</feature>
<protein>
    <submittedName>
        <fullName evidence="2">GNAT family N-acetyltransferase</fullName>
    </submittedName>
</protein>
<dbReference type="Pfam" id="PF12746">
    <property type="entry name" value="GNAT_acetyltran"/>
    <property type="match status" value="1"/>
</dbReference>
<dbReference type="CDD" id="cd04301">
    <property type="entry name" value="NAT_SF"/>
    <property type="match status" value="1"/>
</dbReference>
<dbReference type="SUPFAM" id="SSF55729">
    <property type="entry name" value="Acyl-CoA N-acyltransferases (Nat)"/>
    <property type="match status" value="1"/>
</dbReference>
<accession>A0ABV8M2I0</accession>
<name>A0ABV8M2I0_9ACTN</name>
<evidence type="ECO:0000259" key="1">
    <source>
        <dbReference type="PROSITE" id="PS51186"/>
    </source>
</evidence>
<sequence>MDVVARARQLWEVLADRPGSFPGSGTAIVVAPTSKLCPPGWCGTVTIGGATLVTCPDEASAQAMRTTGEWDDLAARTLGPAHLAYLDPARFRPAGSADAVAKDELRGLLGVVDQADVDECGLEEIDSLAYTLEAKGEIVAAAGYKRWPDDIAHLCVLTHPEHRGRGFARRVASAAVEAALSEGLFGQWRARPVASRKVAAALGFQDIGTQFSLRLKER</sequence>
<proteinExistence type="predicted"/>
<comment type="caution">
    <text evidence="2">The sequence shown here is derived from an EMBL/GenBank/DDBJ whole genome shotgun (WGS) entry which is preliminary data.</text>
</comment>
<keyword evidence="3" id="KW-1185">Reference proteome</keyword>
<evidence type="ECO:0000313" key="3">
    <source>
        <dbReference type="Proteomes" id="UP001595816"/>
    </source>
</evidence>
<evidence type="ECO:0000313" key="2">
    <source>
        <dbReference type="EMBL" id="MFC4136776.1"/>
    </source>
</evidence>
<reference evidence="3" key="1">
    <citation type="journal article" date="2019" name="Int. J. Syst. Evol. Microbiol.">
        <title>The Global Catalogue of Microorganisms (GCM) 10K type strain sequencing project: providing services to taxonomists for standard genome sequencing and annotation.</title>
        <authorList>
            <consortium name="The Broad Institute Genomics Platform"/>
            <consortium name="The Broad Institute Genome Sequencing Center for Infectious Disease"/>
            <person name="Wu L."/>
            <person name="Ma J."/>
        </authorList>
    </citation>
    <scope>NUCLEOTIDE SEQUENCE [LARGE SCALE GENOMIC DNA]</scope>
    <source>
        <strain evidence="3">CGMCC 4.7289</strain>
    </source>
</reference>
<dbReference type="InterPro" id="IPR016181">
    <property type="entry name" value="Acyl_CoA_acyltransferase"/>
</dbReference>
<dbReference type="InterPro" id="IPR000182">
    <property type="entry name" value="GNAT_dom"/>
</dbReference>
<dbReference type="RefSeq" id="WP_253760639.1">
    <property type="nucleotide sequence ID" value="NZ_JAMZDZ010000001.1"/>
</dbReference>
<dbReference type="Gene3D" id="3.40.630.30">
    <property type="match status" value="1"/>
</dbReference>
<gene>
    <name evidence="2" type="ORF">ACFOZ4_39750</name>
</gene>
<dbReference type="PROSITE" id="PS51186">
    <property type="entry name" value="GNAT"/>
    <property type="match status" value="1"/>
</dbReference>
<dbReference type="EMBL" id="JBHSAY010000033">
    <property type="protein sequence ID" value="MFC4136776.1"/>
    <property type="molecule type" value="Genomic_DNA"/>
</dbReference>
<dbReference type="InterPro" id="IPR027365">
    <property type="entry name" value="GNAT_acetyltra_YdfB-like"/>
</dbReference>
<organism evidence="2 3">
    <name type="scientific">Hamadaea flava</name>
    <dbReference type="NCBI Taxonomy" id="1742688"/>
    <lineage>
        <taxon>Bacteria</taxon>
        <taxon>Bacillati</taxon>
        <taxon>Actinomycetota</taxon>
        <taxon>Actinomycetes</taxon>
        <taxon>Micromonosporales</taxon>
        <taxon>Micromonosporaceae</taxon>
        <taxon>Hamadaea</taxon>
    </lineage>
</organism>